<evidence type="ECO:0000313" key="2">
    <source>
        <dbReference type="EMBL" id="CAH2316644.1"/>
    </source>
</evidence>
<protein>
    <submittedName>
        <fullName evidence="2">Uncharacterized protein</fullName>
    </submittedName>
</protein>
<evidence type="ECO:0000256" key="1">
    <source>
        <dbReference type="SAM" id="MobiDB-lite"/>
    </source>
</evidence>
<reference evidence="2" key="1">
    <citation type="submission" date="2022-03" db="EMBL/GenBank/DDBJ databases">
        <authorList>
            <person name="Alioto T."/>
            <person name="Alioto T."/>
            <person name="Gomez Garrido J."/>
        </authorList>
    </citation>
    <scope>NUCLEOTIDE SEQUENCE</scope>
</reference>
<accession>A0AAD1T1U0</accession>
<feature type="compositionally biased region" description="Polar residues" evidence="1">
    <location>
        <begin position="7"/>
        <end position="22"/>
    </location>
</feature>
<dbReference type="Proteomes" id="UP001295444">
    <property type="component" value="Chromosome 09"/>
</dbReference>
<organism evidence="2 3">
    <name type="scientific">Pelobates cultripes</name>
    <name type="common">Western spadefoot toad</name>
    <dbReference type="NCBI Taxonomy" id="61616"/>
    <lineage>
        <taxon>Eukaryota</taxon>
        <taxon>Metazoa</taxon>
        <taxon>Chordata</taxon>
        <taxon>Craniata</taxon>
        <taxon>Vertebrata</taxon>
        <taxon>Euteleostomi</taxon>
        <taxon>Amphibia</taxon>
        <taxon>Batrachia</taxon>
        <taxon>Anura</taxon>
        <taxon>Pelobatoidea</taxon>
        <taxon>Pelobatidae</taxon>
        <taxon>Pelobates</taxon>
    </lineage>
</organism>
<dbReference type="AlphaFoldDB" id="A0AAD1T1U0"/>
<sequence>MGRTRRAQMTPSTPRRQGNNPHPSIRSYLHTPGDLLSQDEASNMAPSSPGSMMSEDGPSIGSSMPSPPAPDWYALFTSLPKKEDFQSLLEEVKTKLRMEISTLGTSLTALEARVESQGPDLHCLAVMTTKTQVKQIQDLHLHVEYLDNRSHNIRVRGCRESDNPDDTRAGLGKPASL</sequence>
<evidence type="ECO:0000313" key="3">
    <source>
        <dbReference type="Proteomes" id="UP001295444"/>
    </source>
</evidence>
<feature type="compositionally biased region" description="Polar residues" evidence="1">
    <location>
        <begin position="39"/>
        <end position="51"/>
    </location>
</feature>
<feature type="region of interest" description="Disordered" evidence="1">
    <location>
        <begin position="1"/>
        <end position="66"/>
    </location>
</feature>
<dbReference type="EMBL" id="OW240920">
    <property type="protein sequence ID" value="CAH2316644.1"/>
    <property type="molecule type" value="Genomic_DNA"/>
</dbReference>
<feature type="compositionally biased region" description="Basic and acidic residues" evidence="1">
    <location>
        <begin position="157"/>
        <end position="168"/>
    </location>
</feature>
<feature type="region of interest" description="Disordered" evidence="1">
    <location>
        <begin position="156"/>
        <end position="177"/>
    </location>
</feature>
<name>A0AAD1T1U0_PELCU</name>
<gene>
    <name evidence="2" type="ORF">PECUL_23A057466</name>
</gene>
<keyword evidence="3" id="KW-1185">Reference proteome</keyword>
<proteinExistence type="predicted"/>